<dbReference type="InParanoid" id="M1DXY9"/>
<reference evidence="3" key="1">
    <citation type="journal article" date="2011" name="Nature">
        <title>Genome sequence and analysis of the tuber crop potato.</title>
        <authorList>
            <consortium name="The Potato Genome Sequencing Consortium"/>
        </authorList>
    </citation>
    <scope>NUCLEOTIDE SEQUENCE [LARGE SCALE GENOMIC DNA]</scope>
    <source>
        <strain evidence="3">cv. DM1-3 516 R44</strain>
    </source>
</reference>
<dbReference type="Proteomes" id="UP000011115">
    <property type="component" value="Unassembled WGS sequence"/>
</dbReference>
<feature type="compositionally biased region" description="Basic residues" evidence="1">
    <location>
        <begin position="124"/>
        <end position="135"/>
    </location>
</feature>
<evidence type="ECO:0000256" key="1">
    <source>
        <dbReference type="SAM" id="MobiDB-lite"/>
    </source>
</evidence>
<reference evidence="2" key="2">
    <citation type="submission" date="2015-06" db="UniProtKB">
        <authorList>
            <consortium name="EnsemblPlants"/>
        </authorList>
    </citation>
    <scope>IDENTIFICATION</scope>
    <source>
        <strain evidence="2">DM1-3 516 R44</strain>
    </source>
</reference>
<dbReference type="eggNOG" id="KOG0017">
    <property type="taxonomic scope" value="Eukaryota"/>
</dbReference>
<dbReference type="PANTHER" id="PTHR35317">
    <property type="entry name" value="OS04G0629600 PROTEIN"/>
    <property type="match status" value="1"/>
</dbReference>
<proteinExistence type="predicted"/>
<evidence type="ECO:0000313" key="3">
    <source>
        <dbReference type="Proteomes" id="UP000011115"/>
    </source>
</evidence>
<organism evidence="2 3">
    <name type="scientific">Solanum tuberosum</name>
    <name type="common">Potato</name>
    <dbReference type="NCBI Taxonomy" id="4113"/>
    <lineage>
        <taxon>Eukaryota</taxon>
        <taxon>Viridiplantae</taxon>
        <taxon>Streptophyta</taxon>
        <taxon>Embryophyta</taxon>
        <taxon>Tracheophyta</taxon>
        <taxon>Spermatophyta</taxon>
        <taxon>Magnoliopsida</taxon>
        <taxon>eudicotyledons</taxon>
        <taxon>Gunneridae</taxon>
        <taxon>Pentapetalae</taxon>
        <taxon>asterids</taxon>
        <taxon>lamiids</taxon>
        <taxon>Solanales</taxon>
        <taxon>Solanaceae</taxon>
        <taxon>Solanoideae</taxon>
        <taxon>Solaneae</taxon>
        <taxon>Solanum</taxon>
    </lineage>
</organism>
<protein>
    <submittedName>
        <fullName evidence="2">Uncharacterized protein</fullName>
    </submittedName>
</protein>
<dbReference type="AlphaFoldDB" id="M1DXY9"/>
<dbReference type="OMA" id="WISHTSN"/>
<name>M1DXY9_SOLTU</name>
<feature type="compositionally biased region" description="Basic residues" evidence="1">
    <location>
        <begin position="146"/>
        <end position="164"/>
    </location>
</feature>
<sequence length="182" mass="20953">MWAYLRGTYGGMSVTRLRHLTIKFDTYKKCHDQNIKQHLRVMSNMIAQLKSAGHVLSDEQQVQTVIRSLPNTWKHLKVNLTHNDNIKTFSDVARHVELEDECISVAKAASNAFVADSSGTKSSGFKRKKNWKRNGKNKETGEGPSKKKKKPNSKKGKRFFKKRDKSRDWISHTSNHLLCRET</sequence>
<feature type="region of interest" description="Disordered" evidence="1">
    <location>
        <begin position="116"/>
        <end position="167"/>
    </location>
</feature>
<dbReference type="Pfam" id="PF14223">
    <property type="entry name" value="Retrotran_gag_2"/>
    <property type="match status" value="1"/>
</dbReference>
<keyword evidence="3" id="KW-1185">Reference proteome</keyword>
<accession>M1DXY9</accession>
<feature type="compositionally biased region" description="Basic and acidic residues" evidence="1">
    <location>
        <begin position="136"/>
        <end position="145"/>
    </location>
</feature>
<dbReference type="HOGENOM" id="CLU_1484496_0_0_1"/>
<dbReference type="PANTHER" id="PTHR35317:SF18">
    <property type="entry name" value="RNA-DIRECTED DNA POLYMERASE"/>
    <property type="match status" value="1"/>
</dbReference>
<dbReference type="Gramene" id="PGSC0003DMT400096214">
    <property type="protein sequence ID" value="PGSC0003DMT400096214"/>
    <property type="gene ID" value="PGSC0003DMG400045785"/>
</dbReference>
<dbReference type="EnsemblPlants" id="PGSC0003DMT400096214">
    <property type="protein sequence ID" value="PGSC0003DMT400096214"/>
    <property type="gene ID" value="PGSC0003DMG400045785"/>
</dbReference>
<evidence type="ECO:0000313" key="2">
    <source>
        <dbReference type="EnsemblPlants" id="PGSC0003DMT400096214"/>
    </source>
</evidence>
<dbReference type="PaxDb" id="4113-PGSC0003DMT400096214"/>